<dbReference type="STRING" id="1255658.FM114_10630"/>
<gene>
    <name evidence="2" type="ORF">FM114_10630</name>
</gene>
<dbReference type="Proteomes" id="UP000188342">
    <property type="component" value="Unassembled WGS sequence"/>
</dbReference>
<accession>A0A1R4K0W3</accession>
<evidence type="ECO:0000259" key="1">
    <source>
        <dbReference type="Pfam" id="PF08401"/>
    </source>
</evidence>
<protein>
    <submittedName>
        <fullName evidence="2">LtrC-like protein</fullName>
    </submittedName>
</protein>
<dbReference type="EMBL" id="FUKQ01000040">
    <property type="protein sequence ID" value="SJN37804.1"/>
    <property type="molecule type" value="Genomic_DNA"/>
</dbReference>
<sequence>MMARRPPTEDQKAERAQQLEHLHAQIADKVADLTSSEQWQAWLRVASRFHQYSFNNTILIWTQRPDATLVAGYTTWQKSFHRQVTRGEHGIRILAPVTRRLPKTNADGTPLLDDKGKPVMTTQIVGVKPTSVFDISQTTGDPVPEPPQPALLTGQALDGLWQALATLVGEQGFRLERGDCCGANGYTDYTTRTVKVRDDVDDAQAVKTLAHELGHVLLHQPTTDADPVCRGSREVEAESVAYLVTAAHGLDSSQYTFTYVAGWAEQALPHHPEGTTIADVIHTTGARVLKTAHQILDATAAPDNTQPVAQALTEAVTRNVAADRTPLLLEEAGSPVALQAAAISRPAHRVEVSGCSPGRGISRAAPRP</sequence>
<feature type="domain" description="N-terminal" evidence="1">
    <location>
        <begin position="37"/>
        <end position="118"/>
    </location>
</feature>
<reference evidence="2 3" key="1">
    <citation type="submission" date="2017-02" db="EMBL/GenBank/DDBJ databases">
        <authorList>
            <person name="Peterson S.W."/>
        </authorList>
    </citation>
    <scope>NUCLEOTIDE SEQUENCE [LARGE SCALE GENOMIC DNA]</scope>
    <source>
        <strain evidence="2 3">LSP_Lj1</strain>
    </source>
</reference>
<dbReference type="GO" id="GO:0003697">
    <property type="term" value="F:single-stranded DNA binding"/>
    <property type="evidence" value="ECO:0007669"/>
    <property type="project" value="InterPro"/>
</dbReference>
<dbReference type="Pfam" id="PF08401">
    <property type="entry name" value="ArdcN"/>
    <property type="match status" value="1"/>
</dbReference>
<name>A0A1R4K0W3_9ACTN</name>
<evidence type="ECO:0000313" key="2">
    <source>
        <dbReference type="EMBL" id="SJN37804.1"/>
    </source>
</evidence>
<evidence type="ECO:0000313" key="3">
    <source>
        <dbReference type="Proteomes" id="UP000188342"/>
    </source>
</evidence>
<keyword evidence="3" id="KW-1185">Reference proteome</keyword>
<dbReference type="InterPro" id="IPR013610">
    <property type="entry name" value="ArdC_N"/>
</dbReference>
<proteinExistence type="predicted"/>
<organism evidence="2 3">
    <name type="scientific">Luteococcus japonicus LSP_Lj1</name>
    <dbReference type="NCBI Taxonomy" id="1255658"/>
    <lineage>
        <taxon>Bacteria</taxon>
        <taxon>Bacillati</taxon>
        <taxon>Actinomycetota</taxon>
        <taxon>Actinomycetes</taxon>
        <taxon>Propionibacteriales</taxon>
        <taxon>Propionibacteriaceae</taxon>
        <taxon>Luteococcus</taxon>
    </lineage>
</organism>
<dbReference type="AlphaFoldDB" id="A0A1R4K0W3"/>